<protein>
    <submittedName>
        <fullName evidence="1">Uncharacterized protein</fullName>
    </submittedName>
</protein>
<dbReference type="RefSeq" id="WP_238225249.1">
    <property type="nucleotide sequence ID" value="NZ_BAAADH010000077.1"/>
</dbReference>
<evidence type="ECO:0000313" key="2">
    <source>
        <dbReference type="Proteomes" id="UP001055039"/>
    </source>
</evidence>
<organism evidence="1 2">
    <name type="scientific">Methylorubrum aminovorans</name>
    <dbReference type="NCBI Taxonomy" id="269069"/>
    <lineage>
        <taxon>Bacteria</taxon>
        <taxon>Pseudomonadati</taxon>
        <taxon>Pseudomonadota</taxon>
        <taxon>Alphaproteobacteria</taxon>
        <taxon>Hyphomicrobiales</taxon>
        <taxon>Methylobacteriaceae</taxon>
        <taxon>Methylorubrum</taxon>
    </lineage>
</organism>
<sequence length="77" mass="8179">MRALPLDVDAASPTCPGAARSPSRRVHRVRVRVRFKDDGSMLVAGIAVCGCPYVEGWHLATPRGVLALWLLPVAGSA</sequence>
<proteinExistence type="predicted"/>
<comment type="caution">
    <text evidence="1">The sequence shown here is derived from an EMBL/GenBank/DDBJ whole genome shotgun (WGS) entry which is preliminary data.</text>
</comment>
<keyword evidence="2" id="KW-1185">Reference proteome</keyword>
<name>A0ABQ4UH18_9HYPH</name>
<accession>A0ABQ4UH18</accession>
<evidence type="ECO:0000313" key="1">
    <source>
        <dbReference type="EMBL" id="GJE65812.1"/>
    </source>
</evidence>
<gene>
    <name evidence="1" type="ORF">LNAOJCKE_3025</name>
</gene>
<reference evidence="1" key="1">
    <citation type="journal article" date="2021" name="Front. Microbiol.">
        <title>Comprehensive Comparative Genomics and Phenotyping of Methylobacterium Species.</title>
        <authorList>
            <person name="Alessa O."/>
            <person name="Ogura Y."/>
            <person name="Fujitani Y."/>
            <person name="Takami H."/>
            <person name="Hayashi T."/>
            <person name="Sahin N."/>
            <person name="Tani A."/>
        </authorList>
    </citation>
    <scope>NUCLEOTIDE SEQUENCE</scope>
    <source>
        <strain evidence="1">NBRC 15686</strain>
    </source>
</reference>
<dbReference type="Proteomes" id="UP001055039">
    <property type="component" value="Unassembled WGS sequence"/>
</dbReference>
<reference evidence="1" key="2">
    <citation type="submission" date="2021-08" db="EMBL/GenBank/DDBJ databases">
        <authorList>
            <person name="Tani A."/>
            <person name="Ola A."/>
            <person name="Ogura Y."/>
            <person name="Katsura K."/>
            <person name="Hayashi T."/>
        </authorList>
    </citation>
    <scope>NUCLEOTIDE SEQUENCE</scope>
    <source>
        <strain evidence="1">NBRC 15686</strain>
    </source>
</reference>
<dbReference type="EMBL" id="BPRC01000010">
    <property type="protein sequence ID" value="GJE65812.1"/>
    <property type="molecule type" value="Genomic_DNA"/>
</dbReference>